<dbReference type="HOGENOM" id="CLU_000288_125_6_1"/>
<dbReference type="OrthoDB" id="2941463at2759"/>
<dbReference type="Gene3D" id="1.25.40.10">
    <property type="entry name" value="Tetratricopeptide repeat domain"/>
    <property type="match status" value="3"/>
</dbReference>
<keyword evidence="3" id="KW-1185">Reference proteome</keyword>
<dbReference type="InParanoid" id="G4TRW0"/>
<evidence type="ECO:0000259" key="1">
    <source>
        <dbReference type="Pfam" id="PF00931"/>
    </source>
</evidence>
<protein>
    <recommendedName>
        <fullName evidence="1">NB-ARC domain-containing protein</fullName>
    </recommendedName>
</protein>
<dbReference type="InterPro" id="IPR011990">
    <property type="entry name" value="TPR-like_helical_dom_sf"/>
</dbReference>
<dbReference type="eggNOG" id="ENOG502SDRR">
    <property type="taxonomic scope" value="Eukaryota"/>
</dbReference>
<dbReference type="PANTHER" id="PTHR46082">
    <property type="entry name" value="ATP/GTP-BINDING PROTEIN-RELATED"/>
    <property type="match status" value="1"/>
</dbReference>
<dbReference type="SUPFAM" id="SSF48452">
    <property type="entry name" value="TPR-like"/>
    <property type="match status" value="1"/>
</dbReference>
<gene>
    <name evidence="2" type="ORF">PIIN_08007</name>
</gene>
<sequence length="1050" mass="118601">MPPHFEGFSVGTEIEKSKVISAAPAFPNPALQAIQEASYLYGPETRVCLLLSLGYGGSMRQHVGGDDKLVRAEVTAHELERRWGTTGLYYRLSVIPSISALESTTQETLGSISAHTSDYLLNPVTDRVLDQVAKASCRNRRFTLRGLAQVTAPPKVSFSGLPPLSPYYVQRDIPMNHMVVSLLGSEVDERQRVLTLTGMGGSGKTQMVIAFIREHGDCFQNVLFVDASSEQTIETGLVTRLRSIDKSFQGADLTSALEALAQPNEIITTKWCIVFDNADDPKVNITEFFPLCDHGAIIITSRNAQLESISPNDTITLEVMTKDEACEVLFSSIGIKDSWRPHHRQLALDIVKEFEYLPIAVVQAGCYIRKYKCLDTYLRRLEASRSDLLKHTSMQRDKLRYKHSVYAAFDISLTSLLAASKEFMHEEYKLMDRGHDFQEAVNLLRLIITPKGKFDEVEVDSIIEELQQSSLVSLVPLESDVKLRFHLLIHAWAYDRQNDEERKKYRDAALRLLTSLVDGDDGVYIDSDLEPHARRFIEEITMLHVNDQSSLVEVWLTKPKDQVKLKVLEDIYQTVRAAYGDSDLRTSTAHLVLCVMGFRETLDTARAEAIARQEYELRKAISGPRTLATTEAMFLLACFIDFSFARKEEAMELFHTTLEIQQETLGPDHLDTIKTMDMLATSLIRADHGLGGYEEASILLEKLVVARSTHWGVDNPETLRLVYQLLECYSAKGDSKQEKLQTLLEHCKSLYGGTSSNNMAVLALKGRMYQLQGLYEKAEDVYRELIETGRVTFGDFSPRNLNAVQMLAELLQKTGKHVEVEDLLRQYVRLGHNLDGVAGEHMLSLLTLLGEAKLRQGHPDEALPILETAYNAPIDRYGDFWLRVSRKRQLLAECLVQQKQYMEAESLIREELKYSHQMETNTSVSMTSPSALLGICLFEQTRYSEAESILKEAYHKGKEASRAKHAESCRTLCYLILSLEKTGALEQAKSLIQDMFELYEHIEGDLNTPVLWVLSTFAEILERQKRVTEAEIGRVIVEEELREIEGAIKS</sequence>
<evidence type="ECO:0000313" key="3">
    <source>
        <dbReference type="Proteomes" id="UP000007148"/>
    </source>
</evidence>
<dbReference type="Pfam" id="PF13424">
    <property type="entry name" value="TPR_12"/>
    <property type="match status" value="1"/>
</dbReference>
<organism evidence="2 3">
    <name type="scientific">Serendipita indica (strain DSM 11827)</name>
    <name type="common">Root endophyte fungus</name>
    <name type="synonym">Piriformospora indica</name>
    <dbReference type="NCBI Taxonomy" id="1109443"/>
    <lineage>
        <taxon>Eukaryota</taxon>
        <taxon>Fungi</taxon>
        <taxon>Dikarya</taxon>
        <taxon>Basidiomycota</taxon>
        <taxon>Agaricomycotina</taxon>
        <taxon>Agaricomycetes</taxon>
        <taxon>Sebacinales</taxon>
        <taxon>Serendipitaceae</taxon>
        <taxon>Serendipita</taxon>
    </lineage>
</organism>
<dbReference type="InterPro" id="IPR053137">
    <property type="entry name" value="NLR-like"/>
</dbReference>
<dbReference type="Gene3D" id="3.40.50.300">
    <property type="entry name" value="P-loop containing nucleotide triphosphate hydrolases"/>
    <property type="match status" value="1"/>
</dbReference>
<comment type="caution">
    <text evidence="2">The sequence shown here is derived from an EMBL/GenBank/DDBJ whole genome shotgun (WGS) entry which is preliminary data.</text>
</comment>
<name>G4TRW0_SERID</name>
<dbReference type="InterPro" id="IPR002182">
    <property type="entry name" value="NB-ARC"/>
</dbReference>
<dbReference type="SUPFAM" id="SSF52540">
    <property type="entry name" value="P-loop containing nucleoside triphosphate hydrolases"/>
    <property type="match status" value="1"/>
</dbReference>
<proteinExistence type="predicted"/>
<dbReference type="Pfam" id="PF00931">
    <property type="entry name" value="NB-ARC"/>
    <property type="match status" value="1"/>
</dbReference>
<dbReference type="EMBL" id="CAFZ01000275">
    <property type="protein sequence ID" value="CCA74053.1"/>
    <property type="molecule type" value="Genomic_DNA"/>
</dbReference>
<dbReference type="PANTHER" id="PTHR46082:SF6">
    <property type="entry name" value="AAA+ ATPASE DOMAIN-CONTAINING PROTEIN-RELATED"/>
    <property type="match status" value="1"/>
</dbReference>
<dbReference type="InterPro" id="IPR027417">
    <property type="entry name" value="P-loop_NTPase"/>
</dbReference>
<dbReference type="STRING" id="1109443.G4TRW0"/>
<feature type="domain" description="NB-ARC" evidence="1">
    <location>
        <begin position="186"/>
        <end position="330"/>
    </location>
</feature>
<reference evidence="2 3" key="1">
    <citation type="journal article" date="2011" name="PLoS Pathog.">
        <title>Endophytic Life Strategies Decoded by Genome and Transcriptome Analyses of the Mutualistic Root Symbiont Piriformospora indica.</title>
        <authorList>
            <person name="Zuccaro A."/>
            <person name="Lahrmann U."/>
            <person name="Guldener U."/>
            <person name="Langen G."/>
            <person name="Pfiffi S."/>
            <person name="Biedenkopf D."/>
            <person name="Wong P."/>
            <person name="Samans B."/>
            <person name="Grimm C."/>
            <person name="Basiewicz M."/>
            <person name="Murat C."/>
            <person name="Martin F."/>
            <person name="Kogel K.H."/>
        </authorList>
    </citation>
    <scope>NUCLEOTIDE SEQUENCE [LARGE SCALE GENOMIC DNA]</scope>
    <source>
        <strain evidence="2 3">DSM 11827</strain>
    </source>
</reference>
<accession>G4TRW0</accession>
<dbReference type="Proteomes" id="UP000007148">
    <property type="component" value="Unassembled WGS sequence"/>
</dbReference>
<dbReference type="Pfam" id="PF13374">
    <property type="entry name" value="TPR_10"/>
    <property type="match status" value="1"/>
</dbReference>
<dbReference type="GO" id="GO:0043531">
    <property type="term" value="F:ADP binding"/>
    <property type="evidence" value="ECO:0007669"/>
    <property type="project" value="InterPro"/>
</dbReference>
<dbReference type="AlphaFoldDB" id="G4TRW0"/>
<evidence type="ECO:0000313" key="2">
    <source>
        <dbReference type="EMBL" id="CCA74053.1"/>
    </source>
</evidence>